<dbReference type="NCBIfam" id="NF008854">
    <property type="entry name" value="PRK11892.1"/>
    <property type="match status" value="1"/>
</dbReference>
<dbReference type="InterPro" id="IPR033248">
    <property type="entry name" value="Transketolase_C"/>
</dbReference>
<dbReference type="SUPFAM" id="SSF52518">
    <property type="entry name" value="Thiamin diphosphate-binding fold (THDP-binding)"/>
    <property type="match status" value="1"/>
</dbReference>
<dbReference type="RefSeq" id="WP_141196569.1">
    <property type="nucleotide sequence ID" value="NZ_CP041186.1"/>
</dbReference>
<keyword evidence="2 5" id="KW-0560">Oxidoreductase</keyword>
<dbReference type="NCBIfam" id="NF006667">
    <property type="entry name" value="PRK09212.1"/>
    <property type="match status" value="1"/>
</dbReference>
<dbReference type="EC" id="1.2.4.1" evidence="5"/>
<accession>A0A5B8Y0T3</accession>
<dbReference type="SUPFAM" id="SSF52922">
    <property type="entry name" value="TK C-terminal domain-like"/>
    <property type="match status" value="1"/>
</dbReference>
<dbReference type="Gene3D" id="3.40.50.920">
    <property type="match status" value="1"/>
</dbReference>
<sequence>MRTIAYREALNEAMVEEMERDEDVFLLGEEVAEYNGAYKVSQGMLDKFGPKRVIDTPIAELGFAGLGIGAAMVGLKPIVEMMTFNFAVLALDQVINTAAKMRYMSGGQLSCPVVVRGAGGAGGALGAQHSQSLEAQYAHVPGLKVMMPSTPYDAKGMLKTAIRDPDPVIFIEGEILYGLQGEVPEEEYTIPMGKGDIKREGADCTLIAWSRMVHVCKQAADKLADEGIDVEVVDLRSLRPFDKDLLRESIKKTNRAVIVEEGWPWVSVGGAVADWIARDLFDWLDAPVGRVHQRDVPMPYAFNLEDASLPGTEQVIEAVKKAAYVA</sequence>
<name>A0A4Y6PPD9_PERCE</name>
<reference evidence="5 6" key="1">
    <citation type="submission" date="2019-06" db="EMBL/GenBank/DDBJ databases">
        <title>Persicimonas caeni gen. nov., sp. nov., a predatory bacterium isolated from solar saltern.</title>
        <authorList>
            <person name="Wang S."/>
        </authorList>
    </citation>
    <scope>NUCLEOTIDE SEQUENCE [LARGE SCALE GENOMIC DNA]</scope>
    <source>
        <strain evidence="5 6">YN101</strain>
    </source>
</reference>
<dbReference type="SMART" id="SM00861">
    <property type="entry name" value="Transket_pyr"/>
    <property type="match status" value="1"/>
</dbReference>
<evidence type="ECO:0000256" key="1">
    <source>
        <dbReference type="ARBA" id="ARBA00001964"/>
    </source>
</evidence>
<dbReference type="OrthoDB" id="9780894at2"/>
<keyword evidence="3" id="KW-0786">Thiamine pyrophosphate</keyword>
<evidence type="ECO:0000256" key="2">
    <source>
        <dbReference type="ARBA" id="ARBA00023002"/>
    </source>
</evidence>
<evidence type="ECO:0000313" key="5">
    <source>
        <dbReference type="EMBL" id="QDG50073.1"/>
    </source>
</evidence>
<organism evidence="5 6">
    <name type="scientific">Persicimonas caeni</name>
    <dbReference type="NCBI Taxonomy" id="2292766"/>
    <lineage>
        <taxon>Bacteria</taxon>
        <taxon>Deltaproteobacteria</taxon>
        <taxon>Bradymonadales</taxon>
        <taxon>Bradymonadaceae</taxon>
        <taxon>Persicimonas</taxon>
    </lineage>
</organism>
<protein>
    <submittedName>
        <fullName evidence="5">Pyruvate dehydrogenase complex E1 component subunit beta</fullName>
        <ecNumber evidence="5">1.2.4.1</ecNumber>
    </submittedName>
</protein>
<evidence type="ECO:0000256" key="3">
    <source>
        <dbReference type="ARBA" id="ARBA00023052"/>
    </source>
</evidence>
<dbReference type="AlphaFoldDB" id="A0A4Y6PPD9"/>
<keyword evidence="6" id="KW-1185">Reference proteome</keyword>
<evidence type="ECO:0000313" key="6">
    <source>
        <dbReference type="Proteomes" id="UP000315995"/>
    </source>
</evidence>
<dbReference type="GO" id="GO:0004739">
    <property type="term" value="F:pyruvate dehydrogenase (acetyl-transferring) activity"/>
    <property type="evidence" value="ECO:0007669"/>
    <property type="project" value="UniProtKB-EC"/>
</dbReference>
<dbReference type="Pfam" id="PF02780">
    <property type="entry name" value="Transketolase_C"/>
    <property type="match status" value="1"/>
</dbReference>
<dbReference type="InterPro" id="IPR029061">
    <property type="entry name" value="THDP-binding"/>
</dbReference>
<dbReference type="EMBL" id="CP041186">
    <property type="protein sequence ID" value="QDG50073.1"/>
    <property type="molecule type" value="Genomic_DNA"/>
</dbReference>
<dbReference type="FunFam" id="3.40.50.920:FF:000001">
    <property type="entry name" value="Pyruvate dehydrogenase E1 beta subunit"/>
    <property type="match status" value="1"/>
</dbReference>
<keyword evidence="5" id="KW-0670">Pyruvate</keyword>
<dbReference type="InterPro" id="IPR009014">
    <property type="entry name" value="Transketo_C/PFOR_II"/>
</dbReference>
<proteinExistence type="predicted"/>
<dbReference type="FunFam" id="3.40.50.970:FF:000001">
    <property type="entry name" value="Pyruvate dehydrogenase E1 beta subunit"/>
    <property type="match status" value="1"/>
</dbReference>
<evidence type="ECO:0000259" key="4">
    <source>
        <dbReference type="SMART" id="SM00861"/>
    </source>
</evidence>
<dbReference type="CDD" id="cd07036">
    <property type="entry name" value="TPP_PYR_E1-PDHc-beta_like"/>
    <property type="match status" value="1"/>
</dbReference>
<dbReference type="Gene3D" id="3.40.50.970">
    <property type="match status" value="1"/>
</dbReference>
<dbReference type="PANTHER" id="PTHR43257:SF2">
    <property type="entry name" value="PYRUVATE DEHYDROGENASE E1 COMPONENT SUBUNIT BETA"/>
    <property type="match status" value="1"/>
</dbReference>
<accession>A0A4Y6PPD9</accession>
<dbReference type="InterPro" id="IPR005475">
    <property type="entry name" value="Transketolase-like_Pyr-bd"/>
</dbReference>
<comment type="cofactor">
    <cofactor evidence="1">
        <name>thiamine diphosphate</name>
        <dbReference type="ChEBI" id="CHEBI:58937"/>
    </cofactor>
</comment>
<dbReference type="PANTHER" id="PTHR43257">
    <property type="entry name" value="PYRUVATE DEHYDROGENASE E1 COMPONENT BETA SUBUNIT"/>
    <property type="match status" value="1"/>
</dbReference>
<gene>
    <name evidence="5" type="ORF">FIV42_04780</name>
</gene>
<feature type="domain" description="Transketolase-like pyrimidine-binding" evidence="4">
    <location>
        <begin position="4"/>
        <end position="179"/>
    </location>
</feature>
<dbReference type="Proteomes" id="UP000315995">
    <property type="component" value="Chromosome"/>
</dbReference>
<dbReference type="Pfam" id="PF02779">
    <property type="entry name" value="Transket_pyr"/>
    <property type="match status" value="1"/>
</dbReference>